<evidence type="ECO:0000256" key="8">
    <source>
        <dbReference type="ARBA" id="ARBA00022989"/>
    </source>
</evidence>
<comment type="caution">
    <text evidence="11">The sequence shown here is derived from an EMBL/GenBank/DDBJ whole genome shotgun (WGS) entry which is preliminary data.</text>
</comment>
<evidence type="ECO:0000256" key="2">
    <source>
        <dbReference type="ARBA" id="ARBA00005811"/>
    </source>
</evidence>
<dbReference type="GO" id="GO:0015031">
    <property type="term" value="P:protein transport"/>
    <property type="evidence" value="ECO:0007669"/>
    <property type="project" value="UniProtKB-KW"/>
</dbReference>
<evidence type="ECO:0000256" key="9">
    <source>
        <dbReference type="ARBA" id="ARBA00023136"/>
    </source>
</evidence>
<keyword evidence="7 10" id="KW-0653">Protein transport</keyword>
<keyword evidence="8" id="KW-1133">Transmembrane helix</keyword>
<evidence type="ECO:0000256" key="6">
    <source>
        <dbReference type="ARBA" id="ARBA00022692"/>
    </source>
</evidence>
<evidence type="ECO:0000256" key="3">
    <source>
        <dbReference type="ARBA" id="ARBA00022448"/>
    </source>
</evidence>
<dbReference type="Proteomes" id="UP000582837">
    <property type="component" value="Unassembled WGS sequence"/>
</dbReference>
<dbReference type="PANTHER" id="PTHR30558:SF12">
    <property type="entry name" value="BIOPOLYMER TRANSPORT PROTEIN EXBD"/>
    <property type="match status" value="1"/>
</dbReference>
<organism evidence="11 12">
    <name type="scientific">Longimicrobium terrae</name>
    <dbReference type="NCBI Taxonomy" id="1639882"/>
    <lineage>
        <taxon>Bacteria</taxon>
        <taxon>Pseudomonadati</taxon>
        <taxon>Gemmatimonadota</taxon>
        <taxon>Longimicrobiia</taxon>
        <taxon>Longimicrobiales</taxon>
        <taxon>Longimicrobiaceae</taxon>
        <taxon>Longimicrobium</taxon>
    </lineage>
</organism>
<comment type="subcellular location">
    <subcellularLocation>
        <location evidence="1">Cell inner membrane</location>
        <topology evidence="1">Single-pass type II membrane protein</topology>
    </subcellularLocation>
    <subcellularLocation>
        <location evidence="10">Cell membrane</location>
        <topology evidence="10">Single-pass type II membrane protein</topology>
    </subcellularLocation>
</comment>
<sequence length="151" mass="16164">MAMGAGGSKGGAMSEINMTPMIDVLLVLLIIFMVVQQGLQRGLVVQVPPPKEKEEISQKPPDDDQIVLEVEPGPRYAVNRQPVEAANLEPFLRQVFTGRARKVIFVKGAENLTYGDVVRAVDASRAADITIVGLVPRPEVGPATVVAPPAQ</sequence>
<evidence type="ECO:0000256" key="4">
    <source>
        <dbReference type="ARBA" id="ARBA00022475"/>
    </source>
</evidence>
<evidence type="ECO:0000256" key="10">
    <source>
        <dbReference type="RuleBase" id="RU003879"/>
    </source>
</evidence>
<evidence type="ECO:0000256" key="5">
    <source>
        <dbReference type="ARBA" id="ARBA00022519"/>
    </source>
</evidence>
<evidence type="ECO:0000313" key="12">
    <source>
        <dbReference type="Proteomes" id="UP000582837"/>
    </source>
</evidence>
<keyword evidence="5" id="KW-0997">Cell inner membrane</keyword>
<dbReference type="InterPro" id="IPR003400">
    <property type="entry name" value="ExbD"/>
</dbReference>
<dbReference type="GO" id="GO:0005886">
    <property type="term" value="C:plasma membrane"/>
    <property type="evidence" value="ECO:0007669"/>
    <property type="project" value="UniProtKB-SubCell"/>
</dbReference>
<evidence type="ECO:0000256" key="1">
    <source>
        <dbReference type="ARBA" id="ARBA00004249"/>
    </source>
</evidence>
<dbReference type="PANTHER" id="PTHR30558">
    <property type="entry name" value="EXBD MEMBRANE COMPONENT OF PMF-DRIVEN MACROMOLECULE IMPORT SYSTEM"/>
    <property type="match status" value="1"/>
</dbReference>
<dbReference type="AlphaFoldDB" id="A0A841GY37"/>
<gene>
    <name evidence="11" type="ORF">HNQ61_002285</name>
</gene>
<reference evidence="11 12" key="1">
    <citation type="submission" date="2020-08" db="EMBL/GenBank/DDBJ databases">
        <title>Genomic Encyclopedia of Type Strains, Phase IV (KMG-IV): sequencing the most valuable type-strain genomes for metagenomic binning, comparative biology and taxonomic classification.</title>
        <authorList>
            <person name="Goeker M."/>
        </authorList>
    </citation>
    <scope>NUCLEOTIDE SEQUENCE [LARGE SCALE GENOMIC DNA]</scope>
    <source>
        <strain evidence="11 12">DSM 29007</strain>
    </source>
</reference>
<evidence type="ECO:0000313" key="11">
    <source>
        <dbReference type="EMBL" id="MBB6070664.1"/>
    </source>
</evidence>
<dbReference type="EMBL" id="JACHIA010000005">
    <property type="protein sequence ID" value="MBB6070664.1"/>
    <property type="molecule type" value="Genomic_DNA"/>
</dbReference>
<keyword evidence="3 10" id="KW-0813">Transport</keyword>
<keyword evidence="6 10" id="KW-0812">Transmembrane</keyword>
<dbReference type="RefSeq" id="WP_170034518.1">
    <property type="nucleotide sequence ID" value="NZ_JABDTL010000001.1"/>
</dbReference>
<name>A0A841GY37_9BACT</name>
<keyword evidence="12" id="KW-1185">Reference proteome</keyword>
<accession>A0A841GY37</accession>
<dbReference type="GO" id="GO:0022857">
    <property type="term" value="F:transmembrane transporter activity"/>
    <property type="evidence" value="ECO:0007669"/>
    <property type="project" value="InterPro"/>
</dbReference>
<comment type="similarity">
    <text evidence="2 10">Belongs to the ExbD/TolR family.</text>
</comment>
<keyword evidence="9" id="KW-0472">Membrane</keyword>
<dbReference type="Pfam" id="PF02472">
    <property type="entry name" value="ExbD"/>
    <property type="match status" value="1"/>
</dbReference>
<dbReference type="Gene3D" id="3.30.420.270">
    <property type="match status" value="1"/>
</dbReference>
<protein>
    <submittedName>
        <fullName evidence="11">Biopolymer transport protein ExbD/biopolymer transport protein TolR</fullName>
    </submittedName>
</protein>
<proteinExistence type="inferred from homology"/>
<keyword evidence="4" id="KW-1003">Cell membrane</keyword>
<evidence type="ECO:0000256" key="7">
    <source>
        <dbReference type="ARBA" id="ARBA00022927"/>
    </source>
</evidence>